<dbReference type="EMBL" id="PZZP01000001">
    <property type="protein sequence ID" value="PTM59381.1"/>
    <property type="molecule type" value="Genomic_DNA"/>
</dbReference>
<dbReference type="SUPFAM" id="SSF161098">
    <property type="entry name" value="MetI-like"/>
    <property type="match status" value="1"/>
</dbReference>
<dbReference type="Pfam" id="PF00528">
    <property type="entry name" value="BPD_transp_1"/>
    <property type="match status" value="1"/>
</dbReference>
<comment type="similarity">
    <text evidence="2 10">Belongs to the binding-protein-dependent transport system permease family. MalFG subfamily.</text>
</comment>
<keyword evidence="5 10" id="KW-0762">Sugar transport</keyword>
<dbReference type="GO" id="GO:0015423">
    <property type="term" value="F:ABC-type maltose transporter activity"/>
    <property type="evidence" value="ECO:0007669"/>
    <property type="project" value="TreeGrafter"/>
</dbReference>
<feature type="transmembrane region" description="Helical" evidence="9">
    <location>
        <begin position="201"/>
        <end position="228"/>
    </location>
</feature>
<keyword evidence="4 10" id="KW-1003">Cell membrane</keyword>
<feature type="transmembrane region" description="Helical" evidence="9">
    <location>
        <begin position="400"/>
        <end position="420"/>
    </location>
</feature>
<evidence type="ECO:0000256" key="10">
    <source>
        <dbReference type="RuleBase" id="RU367050"/>
    </source>
</evidence>
<evidence type="ECO:0000256" key="2">
    <source>
        <dbReference type="ARBA" id="ARBA00009047"/>
    </source>
</evidence>
<evidence type="ECO:0000256" key="6">
    <source>
        <dbReference type="ARBA" id="ARBA00022692"/>
    </source>
</evidence>
<dbReference type="GO" id="GO:0042956">
    <property type="term" value="P:maltodextrin transmembrane transport"/>
    <property type="evidence" value="ECO:0007669"/>
    <property type="project" value="TreeGrafter"/>
</dbReference>
<protein>
    <recommendedName>
        <fullName evidence="10">Maltose/maltodextrin transport system permease protein</fullName>
    </recommendedName>
</protein>
<proteinExistence type="inferred from homology"/>
<evidence type="ECO:0000256" key="5">
    <source>
        <dbReference type="ARBA" id="ARBA00022597"/>
    </source>
</evidence>
<keyword evidence="13" id="KW-1185">Reference proteome</keyword>
<evidence type="ECO:0000313" key="12">
    <source>
        <dbReference type="EMBL" id="PTM59381.1"/>
    </source>
</evidence>
<evidence type="ECO:0000256" key="7">
    <source>
        <dbReference type="ARBA" id="ARBA00022989"/>
    </source>
</evidence>
<evidence type="ECO:0000256" key="8">
    <source>
        <dbReference type="ARBA" id="ARBA00023136"/>
    </source>
</evidence>
<dbReference type="InterPro" id="IPR000515">
    <property type="entry name" value="MetI-like"/>
</dbReference>
<dbReference type="CDD" id="cd06261">
    <property type="entry name" value="TM_PBP2"/>
    <property type="match status" value="1"/>
</dbReference>
<dbReference type="InterPro" id="IPR035906">
    <property type="entry name" value="MetI-like_sf"/>
</dbReference>
<feature type="domain" description="ABC transmembrane type-1" evidence="11">
    <location>
        <begin position="202"/>
        <end position="421"/>
    </location>
</feature>
<evidence type="ECO:0000256" key="9">
    <source>
        <dbReference type="RuleBase" id="RU363032"/>
    </source>
</evidence>
<keyword evidence="3 9" id="KW-0813">Transport</keyword>
<feature type="transmembrane region" description="Helical" evidence="9">
    <location>
        <begin position="267"/>
        <end position="284"/>
    </location>
</feature>
<dbReference type="PANTHER" id="PTHR47314">
    <property type="entry name" value="MALTOSE/MALTODEXTRIN TRANSPORT SYSTEM PERMEASE PROTEIN MALF"/>
    <property type="match status" value="1"/>
</dbReference>
<gene>
    <name evidence="12" type="ORF">C8J48_1998</name>
</gene>
<evidence type="ECO:0000256" key="4">
    <source>
        <dbReference type="ARBA" id="ARBA00022475"/>
    </source>
</evidence>
<dbReference type="Proteomes" id="UP000241639">
    <property type="component" value="Unassembled WGS sequence"/>
</dbReference>
<accession>A0A2T4ZBU0</accession>
<evidence type="ECO:0000256" key="3">
    <source>
        <dbReference type="ARBA" id="ARBA00022448"/>
    </source>
</evidence>
<comment type="function">
    <text evidence="10">Part of the ABC transporter complex MalEFGK involved in maltose/maltodextrin import. Probably responsible for the translocation of the substrate across the membrane.</text>
</comment>
<feature type="transmembrane region" description="Helical" evidence="9">
    <location>
        <begin position="240"/>
        <end position="261"/>
    </location>
</feature>
<feature type="transmembrane region" description="Helical" evidence="9">
    <location>
        <begin position="43"/>
        <end position="68"/>
    </location>
</feature>
<feature type="transmembrane region" description="Helical" evidence="9">
    <location>
        <begin position="291"/>
        <end position="313"/>
    </location>
</feature>
<dbReference type="PROSITE" id="PS50928">
    <property type="entry name" value="ABC_TM1"/>
    <property type="match status" value="1"/>
</dbReference>
<keyword evidence="6 9" id="KW-0812">Transmembrane</keyword>
<evidence type="ECO:0000256" key="1">
    <source>
        <dbReference type="ARBA" id="ARBA00004651"/>
    </source>
</evidence>
<keyword evidence="8 9" id="KW-0472">Membrane</keyword>
<evidence type="ECO:0000259" key="11">
    <source>
        <dbReference type="PROSITE" id="PS50928"/>
    </source>
</evidence>
<name>A0A2T4ZBU0_9BACL</name>
<dbReference type="RefSeq" id="WP_107726325.1">
    <property type="nucleotide sequence ID" value="NZ_PZZP01000001.1"/>
</dbReference>
<dbReference type="FunFam" id="1.10.3720.10:FF:000036">
    <property type="entry name" value="Maltodextrin ABC transporter, permease protein"/>
    <property type="match status" value="1"/>
</dbReference>
<keyword evidence="7 9" id="KW-1133">Transmembrane helix</keyword>
<dbReference type="AlphaFoldDB" id="A0A2T4ZBU0"/>
<dbReference type="PANTHER" id="PTHR47314:SF1">
    <property type="entry name" value="MALTOSE_MALTODEXTRIN TRANSPORT SYSTEM PERMEASE PROTEIN MALF"/>
    <property type="match status" value="1"/>
</dbReference>
<evidence type="ECO:0000313" key="13">
    <source>
        <dbReference type="Proteomes" id="UP000241639"/>
    </source>
</evidence>
<comment type="subcellular location">
    <subcellularLocation>
        <location evidence="1 9">Cell membrane</location>
        <topology evidence="1 9">Multi-pass membrane protein</topology>
    </subcellularLocation>
</comment>
<feature type="transmembrane region" description="Helical" evidence="9">
    <location>
        <begin position="80"/>
        <end position="104"/>
    </location>
</feature>
<dbReference type="Gene3D" id="1.10.3720.10">
    <property type="entry name" value="MetI-like"/>
    <property type="match status" value="1"/>
</dbReference>
<dbReference type="SUPFAM" id="SSF160964">
    <property type="entry name" value="MalF N-terminal region-like"/>
    <property type="match status" value="1"/>
</dbReference>
<comment type="caution">
    <text evidence="12">The sequence shown here is derived from an EMBL/GenBank/DDBJ whole genome shotgun (WGS) entry which is preliminary data.</text>
</comment>
<dbReference type="GO" id="GO:1990060">
    <property type="term" value="C:maltose transport complex"/>
    <property type="evidence" value="ECO:0007669"/>
    <property type="project" value="TreeGrafter"/>
</dbReference>
<dbReference type="OrthoDB" id="9778687at2"/>
<sequence>MEPQRQPTTSRAGSWGKRNTAALLSVFSMGLGQLYNRQWIKGLLLLILQFSYIIVFRDIFNMGLWGIVTLGEKPFRDDSIMLMAEGLIAIFLILFGGLFYALNIRDAYQVGRMREEGSRPPGIWASFRAVTDKGFPYLIVFPSFLFLVFVVIYPLLFMMLIAFTNYDLYHSPPAKLVDWVGLDNFVALFQLDLWRNSFINVFSWTVVWTLVATTVQFALGLILAVLINQKRVKGKRFFRTVLILPWAVPPFVTIITWSALFNDDFGFINQMLTTMGIGAIPWLTDVFWTKVALLLIQFWLGFPFNMALCTGILQSISSDMYEAAEVDGATAFTKFRHITLPMVLYATAPLLIVQYAGNFNNFNVIYLFNQGGPAVPESTAGGSDILISWVYKLMFDISKFNYAAAISIVIGLIVMSLAAYQFTRTRSFNEEDMIQ</sequence>
<feature type="transmembrane region" description="Helical" evidence="9">
    <location>
        <begin position="137"/>
        <end position="163"/>
    </location>
</feature>
<reference evidence="12 13" key="1">
    <citation type="submission" date="2018-04" db="EMBL/GenBank/DDBJ databases">
        <title>Genomic Encyclopedia of Archaeal and Bacterial Type Strains, Phase II (KMG-II): from individual species to whole genera.</title>
        <authorList>
            <person name="Goeker M."/>
        </authorList>
    </citation>
    <scope>NUCLEOTIDE SEQUENCE [LARGE SCALE GENOMIC DNA]</scope>
    <source>
        <strain evidence="12 13">DSM 45169</strain>
    </source>
</reference>
<organism evidence="12 13">
    <name type="scientific">Desmospora activa DSM 45169</name>
    <dbReference type="NCBI Taxonomy" id="1121389"/>
    <lineage>
        <taxon>Bacteria</taxon>
        <taxon>Bacillati</taxon>
        <taxon>Bacillota</taxon>
        <taxon>Bacilli</taxon>
        <taxon>Bacillales</taxon>
        <taxon>Thermoactinomycetaceae</taxon>
        <taxon>Desmospora</taxon>
    </lineage>
</organism>